<dbReference type="EMBL" id="SBIQ01000105">
    <property type="protein sequence ID" value="KAF7683283.1"/>
    <property type="molecule type" value="Genomic_DNA"/>
</dbReference>
<evidence type="ECO:0000313" key="1">
    <source>
        <dbReference type="EMBL" id="KAF7683283.1"/>
    </source>
</evidence>
<evidence type="ECO:0008006" key="3">
    <source>
        <dbReference type="Google" id="ProtNLM"/>
    </source>
</evidence>
<proteinExistence type="predicted"/>
<name>A0ABQ7HYU4_9MICR</name>
<dbReference type="SUPFAM" id="SSF48092">
    <property type="entry name" value="Transcription factor STAT-4 N-domain"/>
    <property type="match status" value="1"/>
</dbReference>
<protein>
    <recommendedName>
        <fullName evidence="3">Mediator complex subunit 14</fullName>
    </recommendedName>
</protein>
<sequence>MTIIKYPSKYFQASSSIQLKTYILDLTNTIREIMNMRSQIHTSQSRQEVSNLLLEQTNKLTNLKKIFMCINRIKRVRQQEFSMLKNQINDFNNFNTADKIAYIFGELKATTTLKYDVSSAIRVNFKPKEFLPEMISSTSDEIGFQNIERLMRIYLIKEDVVPYQNQHNRDEYQIFYNITDGILELYDNEFKINATLCGKIEEPIWKIISITHNKKKALPQNILDGILHTVNNKNNSNTLTTAIRFMEYYHINTQSKYLFNLFSKLEFAKVAGNHKSFEVIIYEFNLKIKITNNSKMSVLINSGSVLISKEKKKSISFNTTSTKTILRIIQKTIEDTLGVINGCIKFDIEKGLYIDGTYHTKIPTNIRLEEYIRNIYIEKLEQEIFYKTAISSIKLPFQRNFIDDKFGSKNIIFHSKECFVCFKLEKIKKEEMKIRIFSGVLRKFNIYNFVELELKSINEITYKKEDNENISNSSFNNTTINKEEFSILLKTKLNLLFLSYYIIKRYDCNITISDSFYFSYNGLNIEIFCNEYNYIIKSNLFEFDVHSSITDTISNFILFYQLLTKIERREGFCVIKHKTLSSFGFKYKEFKADICFKEGELLIINENSTIFEFSFSKENTFIKLCNKILHTSTKLLEFIESFYFIYHYGIPVPYASSLCCIIPFNFVFNDSIIIKHLTYNSEMSTSKFLLQKNIFTLKNFAFLKHLNDRYFEINHFETFIDKLQSLIITERLHIMRDYFSKYYKFKDFDSHVILYAGNYTFKIFISNKRLVIQSIGGVDKYSAQERNEVDLFLSTGFNNGIQYLKVLEILGDIEKMYDSIKENKLKGILGN</sequence>
<dbReference type="InterPro" id="IPR036535">
    <property type="entry name" value="STAT_N_sf"/>
</dbReference>
<organism evidence="1 2">
    <name type="scientific">Astathelohania contejeani</name>
    <dbReference type="NCBI Taxonomy" id="164912"/>
    <lineage>
        <taxon>Eukaryota</taxon>
        <taxon>Fungi</taxon>
        <taxon>Fungi incertae sedis</taxon>
        <taxon>Microsporidia</taxon>
        <taxon>Astathelohaniidae</taxon>
        <taxon>Astathelohania</taxon>
    </lineage>
</organism>
<accession>A0ABQ7HYU4</accession>
<gene>
    <name evidence="1" type="ORF">TCON_1507</name>
</gene>
<comment type="caution">
    <text evidence="1">The sequence shown here is derived from an EMBL/GenBank/DDBJ whole genome shotgun (WGS) entry which is preliminary data.</text>
</comment>
<keyword evidence="2" id="KW-1185">Reference proteome</keyword>
<reference evidence="1 2" key="1">
    <citation type="submission" date="2019-01" db="EMBL/GenBank/DDBJ databases">
        <title>Genomes sequencing and comparative genomics of infectious freshwater microsporidia, Cucumispora dikerogammari and Thelohania contejeani.</title>
        <authorList>
            <person name="Cormier A."/>
            <person name="Giraud I."/>
            <person name="Wattier R."/>
            <person name="Teixeira M."/>
            <person name="Grandjean F."/>
            <person name="Rigaud T."/>
            <person name="Cordaux R."/>
        </authorList>
    </citation>
    <scope>NUCLEOTIDE SEQUENCE [LARGE SCALE GENOMIC DNA]</scope>
    <source>
        <strain evidence="1">T1</strain>
        <tissue evidence="1">Spores</tissue>
    </source>
</reference>
<dbReference type="Proteomes" id="UP001516464">
    <property type="component" value="Unassembled WGS sequence"/>
</dbReference>
<evidence type="ECO:0000313" key="2">
    <source>
        <dbReference type="Proteomes" id="UP001516464"/>
    </source>
</evidence>